<dbReference type="Pfam" id="PF01918">
    <property type="entry name" value="Alba"/>
    <property type="match status" value="1"/>
</dbReference>
<dbReference type="GO" id="GO:0000172">
    <property type="term" value="C:ribonuclease MRP complex"/>
    <property type="evidence" value="ECO:0007669"/>
    <property type="project" value="TreeGrafter"/>
</dbReference>
<dbReference type="OMA" id="SCMSMQC"/>
<feature type="domain" description="DNA/RNA-binding protein Alba-like" evidence="4">
    <location>
        <begin position="27"/>
        <end position="90"/>
    </location>
</feature>
<dbReference type="InterPro" id="IPR051958">
    <property type="entry name" value="Alba-like_NAB"/>
</dbReference>
<dbReference type="SUPFAM" id="SSF82704">
    <property type="entry name" value="AlbA-like"/>
    <property type="match status" value="1"/>
</dbReference>
<dbReference type="GO" id="GO:0001682">
    <property type="term" value="P:tRNA 5'-leader removal"/>
    <property type="evidence" value="ECO:0007669"/>
    <property type="project" value="TreeGrafter"/>
</dbReference>
<reference evidence="5 6" key="2">
    <citation type="submission" date="2018-11" db="EMBL/GenBank/DDBJ databases">
        <authorList>
            <consortium name="Pathogen Informatics"/>
        </authorList>
    </citation>
    <scope>NUCLEOTIDE SEQUENCE [LARGE SCALE GENOMIC DNA]</scope>
</reference>
<dbReference type="Proteomes" id="UP000276776">
    <property type="component" value="Unassembled WGS sequence"/>
</dbReference>
<keyword evidence="6" id="KW-1185">Reference proteome</keyword>
<dbReference type="EMBL" id="UYYF01004442">
    <property type="protein sequence ID" value="VDN04146.1"/>
    <property type="molecule type" value="Genomic_DNA"/>
</dbReference>
<protein>
    <submittedName>
        <fullName evidence="7">Alba domain-containing protein</fullName>
    </submittedName>
</protein>
<accession>A0A158RC91</accession>
<evidence type="ECO:0000256" key="1">
    <source>
        <dbReference type="ARBA" id="ARBA00004123"/>
    </source>
</evidence>
<dbReference type="OrthoDB" id="424402at2759"/>
<dbReference type="WBParaSite" id="TCLT_0000676801-mRNA-1">
    <property type="protein sequence ID" value="TCLT_0000676801-mRNA-1"/>
    <property type="gene ID" value="TCLT_0000676801"/>
</dbReference>
<gene>
    <name evidence="5" type="ORF">TCLT_LOCUS6757</name>
</gene>
<reference evidence="7" key="1">
    <citation type="submission" date="2016-04" db="UniProtKB">
        <authorList>
            <consortium name="WormBaseParasite"/>
        </authorList>
    </citation>
    <scope>IDENTIFICATION</scope>
</reference>
<evidence type="ECO:0000256" key="2">
    <source>
        <dbReference type="ARBA" id="ARBA00008018"/>
    </source>
</evidence>
<evidence type="ECO:0000313" key="6">
    <source>
        <dbReference type="Proteomes" id="UP000276776"/>
    </source>
</evidence>
<comment type="subcellular location">
    <subcellularLocation>
        <location evidence="1">Nucleus</location>
    </subcellularLocation>
</comment>
<dbReference type="STRING" id="103827.A0A158RC91"/>
<comment type="similarity">
    <text evidence="2">Belongs to the histone-like Alba family.</text>
</comment>
<dbReference type="PANTHER" id="PTHR13516:SF4">
    <property type="entry name" value="FI09323P"/>
    <property type="match status" value="1"/>
</dbReference>
<evidence type="ECO:0000313" key="7">
    <source>
        <dbReference type="WBParaSite" id="TCLT_0000676801-mRNA-1"/>
    </source>
</evidence>
<dbReference type="AlphaFoldDB" id="A0A158RC91"/>
<keyword evidence="3" id="KW-0539">Nucleus</keyword>
<name>A0A158RC91_THECL</name>
<dbReference type="GO" id="GO:0005634">
    <property type="term" value="C:nucleus"/>
    <property type="evidence" value="ECO:0007669"/>
    <property type="project" value="UniProtKB-SubCell"/>
</dbReference>
<dbReference type="PANTHER" id="PTHR13516">
    <property type="entry name" value="RIBONUCLEASE P SUBUNIT P25"/>
    <property type="match status" value="1"/>
</dbReference>
<sequence>MDGYNKESEEYGACPPLFPEELTTGVKEMVVKENTKFDNIFNYVNKIFADAECRRIIFSGIGEASAKCISCVEVYKRNYKDGKLYQWNKVVFRQRTDTWKPVVPNMRVLLTFVDLPSIYILISKDPFPEQYINESCQSSIEIRQAELLSQDSKSEVLQFRSRQRKRKLLRLLEPNRWNRPLKKVSKLLKKD</sequence>
<evidence type="ECO:0000259" key="4">
    <source>
        <dbReference type="Pfam" id="PF01918"/>
    </source>
</evidence>
<dbReference type="GO" id="GO:0003723">
    <property type="term" value="F:RNA binding"/>
    <property type="evidence" value="ECO:0007669"/>
    <property type="project" value="TreeGrafter"/>
</dbReference>
<evidence type="ECO:0000313" key="5">
    <source>
        <dbReference type="EMBL" id="VDN04146.1"/>
    </source>
</evidence>
<evidence type="ECO:0000256" key="3">
    <source>
        <dbReference type="ARBA" id="ARBA00023242"/>
    </source>
</evidence>
<dbReference type="InterPro" id="IPR036882">
    <property type="entry name" value="Alba-like_dom_sf"/>
</dbReference>
<organism evidence="7">
    <name type="scientific">Thelazia callipaeda</name>
    <name type="common">Oriental eyeworm</name>
    <name type="synonym">Parasitic nematode</name>
    <dbReference type="NCBI Taxonomy" id="103827"/>
    <lineage>
        <taxon>Eukaryota</taxon>
        <taxon>Metazoa</taxon>
        <taxon>Ecdysozoa</taxon>
        <taxon>Nematoda</taxon>
        <taxon>Chromadorea</taxon>
        <taxon>Rhabditida</taxon>
        <taxon>Spirurina</taxon>
        <taxon>Spiruromorpha</taxon>
        <taxon>Thelazioidea</taxon>
        <taxon>Thelaziidae</taxon>
        <taxon>Thelazia</taxon>
    </lineage>
</organism>
<proteinExistence type="inferred from homology"/>
<dbReference type="InterPro" id="IPR002775">
    <property type="entry name" value="DNA/RNA-bd_Alba-like"/>
</dbReference>